<evidence type="ECO:0000313" key="2">
    <source>
        <dbReference type="EMBL" id="URI15069.1"/>
    </source>
</evidence>
<keyword evidence="3" id="KW-1185">Reference proteome</keyword>
<feature type="chain" id="PRO_5047075914" description="DUF5666 domain-containing protein" evidence="1">
    <location>
        <begin position="22"/>
        <end position="120"/>
    </location>
</feature>
<evidence type="ECO:0000313" key="3">
    <source>
        <dbReference type="Proteomes" id="UP001055429"/>
    </source>
</evidence>
<dbReference type="EMBL" id="CP097649">
    <property type="protein sequence ID" value="URI15069.1"/>
    <property type="molecule type" value="Genomic_DNA"/>
</dbReference>
<reference evidence="2" key="1">
    <citation type="submission" date="2022-05" db="EMBL/GenBank/DDBJ databases">
        <title>Brevundimonas albigilva TT17 genome sequence.</title>
        <authorList>
            <person name="Lee K."/>
            <person name="Son H."/>
        </authorList>
    </citation>
    <scope>NUCLEOTIDE SEQUENCE</scope>
    <source>
        <strain evidence="2">TT17</strain>
    </source>
</reference>
<evidence type="ECO:0008006" key="4">
    <source>
        <dbReference type="Google" id="ProtNLM"/>
    </source>
</evidence>
<organism evidence="2 3">
    <name type="scientific">Brevundimonas albigilva</name>
    <dbReference type="NCBI Taxonomy" id="1312364"/>
    <lineage>
        <taxon>Bacteria</taxon>
        <taxon>Pseudomonadati</taxon>
        <taxon>Pseudomonadota</taxon>
        <taxon>Alphaproteobacteria</taxon>
        <taxon>Caulobacterales</taxon>
        <taxon>Caulobacteraceae</taxon>
        <taxon>Brevundimonas</taxon>
    </lineage>
</organism>
<keyword evidence="1" id="KW-0732">Signal</keyword>
<sequence length="120" mass="12694">MRRTLIAATVALFGLSGFAEAPPRYVISYSVSDHGVTQMRGEALIAEDGDVSVQGSDRDGGHAFNATLYTTDEGLVLTTSLWRGNDKLAEPSLAMAKGGQAKMVIGGDQRRIVIEIAPAD</sequence>
<name>A0ABY4SPS9_9CAUL</name>
<proteinExistence type="predicted"/>
<dbReference type="Proteomes" id="UP001055429">
    <property type="component" value="Chromosome"/>
</dbReference>
<dbReference type="RefSeq" id="WP_249749380.1">
    <property type="nucleotide sequence ID" value="NZ_CP097298.1"/>
</dbReference>
<gene>
    <name evidence="2" type="ORF">M8231_14930</name>
</gene>
<feature type="signal peptide" evidence="1">
    <location>
        <begin position="1"/>
        <end position="21"/>
    </location>
</feature>
<evidence type="ECO:0000256" key="1">
    <source>
        <dbReference type="SAM" id="SignalP"/>
    </source>
</evidence>
<accession>A0ABY4SPS9</accession>
<protein>
    <recommendedName>
        <fullName evidence="4">DUF5666 domain-containing protein</fullName>
    </recommendedName>
</protein>